<protein>
    <submittedName>
        <fullName evidence="1">Uncharacterized protein</fullName>
    </submittedName>
</protein>
<gene>
    <name evidence="1" type="ORF">H7F21_01560</name>
</gene>
<dbReference type="Proteomes" id="UP000533900">
    <property type="component" value="Unassembled WGS sequence"/>
</dbReference>
<dbReference type="AlphaFoldDB" id="A0A842IM13"/>
<evidence type="ECO:0000313" key="2">
    <source>
        <dbReference type="Proteomes" id="UP000533900"/>
    </source>
</evidence>
<proteinExistence type="predicted"/>
<organism evidence="1 2">
    <name type="scientific">Winogradskyella flava</name>
    <dbReference type="NCBI Taxonomy" id="1884876"/>
    <lineage>
        <taxon>Bacteria</taxon>
        <taxon>Pseudomonadati</taxon>
        <taxon>Bacteroidota</taxon>
        <taxon>Flavobacteriia</taxon>
        <taxon>Flavobacteriales</taxon>
        <taxon>Flavobacteriaceae</taxon>
        <taxon>Winogradskyella</taxon>
    </lineage>
</organism>
<accession>A0A842IM13</accession>
<dbReference type="RefSeq" id="WP_185787476.1">
    <property type="nucleotide sequence ID" value="NZ_JACLCP010000001.1"/>
</dbReference>
<name>A0A842IM13_9FLAO</name>
<dbReference type="EMBL" id="JACLCP010000001">
    <property type="protein sequence ID" value="MBC2843761.1"/>
    <property type="molecule type" value="Genomic_DNA"/>
</dbReference>
<comment type="caution">
    <text evidence="1">The sequence shown here is derived from an EMBL/GenBank/DDBJ whole genome shotgun (WGS) entry which is preliminary data.</text>
</comment>
<reference evidence="1" key="1">
    <citation type="submission" date="2020-08" db="EMBL/GenBank/DDBJ databases">
        <title>Winogradskyella ouciana sp. nov., isolated from the hadal seawater of the Mariana Trench.</title>
        <authorList>
            <person name="He X."/>
        </authorList>
    </citation>
    <scope>NUCLEOTIDE SEQUENCE [LARGE SCALE GENOMIC DNA]</scope>
    <source>
        <strain evidence="1">KCTC 52348</strain>
    </source>
</reference>
<evidence type="ECO:0000313" key="1">
    <source>
        <dbReference type="EMBL" id="MBC2843761.1"/>
    </source>
</evidence>
<sequence length="326" mass="38121">MKNLIVLVYLLFSISGNGQIDFVKHADLLLNAHRALEKNDTKKALFLYESAFKIHDDNSIAEYLNAATCAAKLKNEESCKKWIITSIQKEKAPKKSLLSFSDNEFYQNCLSSILPHYNSYLASFYKSIDNPMVYYQIQKLTNRDQFTRKLTDYDMGISEEQQETAFREYLKAQASKDTVALRKYQAIIFPKVEKVYKDYNLKIMRYTDSLNVAKLIDITKEHGWQEEGWMLLWHQRGIYGQKNWVWDFFKPYIDKEIEKGKITPFFWAKFEDITSIYKTGKSIYGYHPGPVDAKTVNIRRKSIGLPELTAQEIENRNNRKGGGRVF</sequence>
<keyword evidence="2" id="KW-1185">Reference proteome</keyword>